<dbReference type="CDD" id="cd00093">
    <property type="entry name" value="HTH_XRE"/>
    <property type="match status" value="1"/>
</dbReference>
<keyword evidence="3" id="KW-1185">Reference proteome</keyword>
<protein>
    <submittedName>
        <fullName evidence="2">Transcriptional regulator</fullName>
    </submittedName>
</protein>
<sequence length="109" mass="12603">MASFLTNFKYAFDKSHLTQAELSRLTHIPRSNIHDYLAGKYIPKEGRVIELAKVLGVNPGWLSGSELNSKYNIENMDNLYLDNQIITDSEMKQIINFLRLLRVMNTNKK</sequence>
<evidence type="ECO:0000259" key="1">
    <source>
        <dbReference type="PROSITE" id="PS50943"/>
    </source>
</evidence>
<dbReference type="EMBL" id="CP029477">
    <property type="protein sequence ID" value="AWM76089.1"/>
    <property type="molecule type" value="Genomic_DNA"/>
</dbReference>
<evidence type="ECO:0000313" key="2">
    <source>
        <dbReference type="EMBL" id="AWM76089.1"/>
    </source>
</evidence>
<dbReference type="Pfam" id="PF01381">
    <property type="entry name" value="HTH_3"/>
    <property type="match status" value="1"/>
</dbReference>
<reference evidence="2 3" key="1">
    <citation type="submission" date="2018-05" db="EMBL/GenBank/DDBJ databases">
        <title>Reference genomes for bee gut microbiota database.</title>
        <authorList>
            <person name="Ellegaard K.M."/>
        </authorList>
    </citation>
    <scope>NUCLEOTIDE SEQUENCE [LARGE SCALE GENOMIC DNA]</scope>
    <source>
        <strain evidence="2 3">ESL0186</strain>
    </source>
</reference>
<dbReference type="InterPro" id="IPR001387">
    <property type="entry name" value="Cro/C1-type_HTH"/>
</dbReference>
<dbReference type="PROSITE" id="PS50943">
    <property type="entry name" value="HTH_CROC1"/>
    <property type="match status" value="1"/>
</dbReference>
<name>A0ABM6W2E5_9LACO</name>
<proteinExistence type="predicted"/>
<feature type="domain" description="HTH cro/C1-type" evidence="1">
    <location>
        <begin position="8"/>
        <end position="62"/>
    </location>
</feature>
<organism evidence="2 3">
    <name type="scientific">Lactobacillus kullabergensis</name>
    <dbReference type="NCBI Taxonomy" id="1218493"/>
    <lineage>
        <taxon>Bacteria</taxon>
        <taxon>Bacillati</taxon>
        <taxon>Bacillota</taxon>
        <taxon>Bacilli</taxon>
        <taxon>Lactobacillales</taxon>
        <taxon>Lactobacillaceae</taxon>
        <taxon>Lactobacillus</taxon>
    </lineage>
</organism>
<dbReference type="InterPro" id="IPR010982">
    <property type="entry name" value="Lambda_DNA-bd_dom_sf"/>
</dbReference>
<dbReference type="Proteomes" id="UP000246036">
    <property type="component" value="Chromosome"/>
</dbReference>
<dbReference type="SUPFAM" id="SSF47413">
    <property type="entry name" value="lambda repressor-like DNA-binding domains"/>
    <property type="match status" value="1"/>
</dbReference>
<evidence type="ECO:0000313" key="3">
    <source>
        <dbReference type="Proteomes" id="UP000246036"/>
    </source>
</evidence>
<accession>A0ABM6W2E5</accession>
<dbReference type="Gene3D" id="1.10.260.40">
    <property type="entry name" value="lambda repressor-like DNA-binding domains"/>
    <property type="match status" value="1"/>
</dbReference>
<gene>
    <name evidence="2" type="ORF">DKL58_08905</name>
</gene>
<dbReference type="RefSeq" id="WP_109586877.1">
    <property type="nucleotide sequence ID" value="NZ_CP029477.1"/>
</dbReference>
<dbReference type="SMART" id="SM00530">
    <property type="entry name" value="HTH_XRE"/>
    <property type="match status" value="1"/>
</dbReference>